<dbReference type="GO" id="GO:0016987">
    <property type="term" value="F:sigma factor activity"/>
    <property type="evidence" value="ECO:0007669"/>
    <property type="project" value="UniProtKB-KW"/>
</dbReference>
<accession>A0AAU7GEC6</accession>
<dbReference type="SUPFAM" id="SSF88946">
    <property type="entry name" value="Sigma2 domain of RNA polymerase sigma factors"/>
    <property type="match status" value="1"/>
</dbReference>
<reference evidence="7" key="1">
    <citation type="submission" date="2024-05" db="EMBL/GenBank/DDBJ databases">
        <title>The Natural Products Discovery Center: Release of the First 8490 Sequenced Strains for Exploring Actinobacteria Biosynthetic Diversity.</title>
        <authorList>
            <person name="Kalkreuter E."/>
            <person name="Kautsar S.A."/>
            <person name="Yang D."/>
            <person name="Bader C.D."/>
            <person name="Teijaro C.N."/>
            <person name="Fluegel L."/>
            <person name="Davis C.M."/>
            <person name="Simpson J.R."/>
            <person name="Lauterbach L."/>
            <person name="Steele A.D."/>
            <person name="Gui C."/>
            <person name="Meng S."/>
            <person name="Li G."/>
            <person name="Viehrig K."/>
            <person name="Ye F."/>
            <person name="Su P."/>
            <person name="Kiefer A.F."/>
            <person name="Nichols A."/>
            <person name="Cepeda A.J."/>
            <person name="Yan W."/>
            <person name="Fan B."/>
            <person name="Jiang Y."/>
            <person name="Adhikari A."/>
            <person name="Zheng C.-J."/>
            <person name="Schuster L."/>
            <person name="Cowan T.M."/>
            <person name="Smanski M.J."/>
            <person name="Chevrette M.G."/>
            <person name="de Carvalho L.P.S."/>
            <person name="Shen B."/>
        </authorList>
    </citation>
    <scope>NUCLEOTIDE SEQUENCE</scope>
    <source>
        <strain evidence="7">NPDC080035</strain>
    </source>
</reference>
<evidence type="ECO:0000259" key="6">
    <source>
        <dbReference type="Pfam" id="PF04545"/>
    </source>
</evidence>
<dbReference type="Pfam" id="PF04545">
    <property type="entry name" value="Sigma70_r4"/>
    <property type="match status" value="1"/>
</dbReference>
<keyword evidence="1" id="KW-0805">Transcription regulation</keyword>
<feature type="domain" description="RNA polymerase sigma-70 region 2" evidence="5">
    <location>
        <begin position="9"/>
        <end position="80"/>
    </location>
</feature>
<keyword evidence="3" id="KW-0238">DNA-binding</keyword>
<evidence type="ECO:0000256" key="1">
    <source>
        <dbReference type="ARBA" id="ARBA00023015"/>
    </source>
</evidence>
<gene>
    <name evidence="7" type="ORF">AAME72_06955</name>
</gene>
<dbReference type="InterPro" id="IPR014284">
    <property type="entry name" value="RNA_pol_sigma-70_dom"/>
</dbReference>
<dbReference type="GO" id="GO:0006352">
    <property type="term" value="P:DNA-templated transcription initiation"/>
    <property type="evidence" value="ECO:0007669"/>
    <property type="project" value="InterPro"/>
</dbReference>
<dbReference type="Pfam" id="PF04542">
    <property type="entry name" value="Sigma70_r2"/>
    <property type="match status" value="1"/>
</dbReference>
<dbReference type="InterPro" id="IPR007627">
    <property type="entry name" value="RNA_pol_sigma70_r2"/>
</dbReference>
<dbReference type="EMBL" id="CP157390">
    <property type="protein sequence ID" value="XBM49597.1"/>
    <property type="molecule type" value="Genomic_DNA"/>
</dbReference>
<dbReference type="RefSeq" id="WP_348789514.1">
    <property type="nucleotide sequence ID" value="NZ_CP157390.1"/>
</dbReference>
<name>A0AAU7GEC6_9MICO</name>
<dbReference type="NCBIfam" id="TIGR02937">
    <property type="entry name" value="sigma70-ECF"/>
    <property type="match status" value="1"/>
</dbReference>
<dbReference type="SUPFAM" id="SSF88659">
    <property type="entry name" value="Sigma3 and sigma4 domains of RNA polymerase sigma factors"/>
    <property type="match status" value="2"/>
</dbReference>
<dbReference type="PRINTS" id="PR00046">
    <property type="entry name" value="SIGMA70FCT"/>
</dbReference>
<dbReference type="PIRSF" id="PIRSF000770">
    <property type="entry name" value="RNA_pol_sigma-SigE/K"/>
    <property type="match status" value="1"/>
</dbReference>
<dbReference type="InterPro" id="IPR013324">
    <property type="entry name" value="RNA_pol_sigma_r3/r4-like"/>
</dbReference>
<organism evidence="7">
    <name type="scientific">Leifsonia sp. NPDC080035</name>
    <dbReference type="NCBI Taxonomy" id="3143936"/>
    <lineage>
        <taxon>Bacteria</taxon>
        <taxon>Bacillati</taxon>
        <taxon>Actinomycetota</taxon>
        <taxon>Actinomycetes</taxon>
        <taxon>Micrococcales</taxon>
        <taxon>Microbacteriaceae</taxon>
        <taxon>Leifsonia</taxon>
    </lineage>
</organism>
<dbReference type="AlphaFoldDB" id="A0AAU7GEC6"/>
<evidence type="ECO:0000256" key="4">
    <source>
        <dbReference type="ARBA" id="ARBA00023163"/>
    </source>
</evidence>
<evidence type="ECO:0000256" key="3">
    <source>
        <dbReference type="ARBA" id="ARBA00023125"/>
    </source>
</evidence>
<dbReference type="GO" id="GO:0003677">
    <property type="term" value="F:DNA binding"/>
    <property type="evidence" value="ECO:0007669"/>
    <property type="project" value="UniProtKB-KW"/>
</dbReference>
<evidence type="ECO:0000256" key="2">
    <source>
        <dbReference type="ARBA" id="ARBA00023082"/>
    </source>
</evidence>
<feature type="domain" description="RNA polymerase sigma-70 region 4" evidence="6">
    <location>
        <begin position="169"/>
        <end position="217"/>
    </location>
</feature>
<evidence type="ECO:0000259" key="5">
    <source>
        <dbReference type="Pfam" id="PF04542"/>
    </source>
</evidence>
<dbReference type="InterPro" id="IPR013325">
    <property type="entry name" value="RNA_pol_sigma_r2"/>
</dbReference>
<dbReference type="PANTHER" id="PTHR30385">
    <property type="entry name" value="SIGMA FACTOR F FLAGELLAR"/>
    <property type="match status" value="1"/>
</dbReference>
<keyword evidence="4" id="KW-0804">Transcription</keyword>
<sequence length="272" mass="28990">MNRNERNTLVVENLPLVGYLVSDLCARATHLSRDDLASAGSLALVQAAEAYDASTGVPFGAYARTRILGALADELRASDWATRSARKRIKETLAVQESLTSALGRTPSVDEIASALGVDRDTAAAGLADAARSVTTLDETVEPFLVSEAPGPEDALLVGERTSYVRAAVAALPDRMRSIVEAIYFDDRTVTEIAEELGITHSAVSQQRSEAIRLMREGLATHYADEGDPEVIEARTSQARRSAYLARLAQHAVANLHPHVPSPASSSAARAS</sequence>
<evidence type="ECO:0000313" key="7">
    <source>
        <dbReference type="EMBL" id="XBM49597.1"/>
    </source>
</evidence>
<proteinExistence type="predicted"/>
<dbReference type="Gene3D" id="1.20.140.160">
    <property type="match status" value="1"/>
</dbReference>
<dbReference type="InterPro" id="IPR007630">
    <property type="entry name" value="RNA_pol_sigma70_r4"/>
</dbReference>
<keyword evidence="2" id="KW-0731">Sigma factor</keyword>
<protein>
    <submittedName>
        <fullName evidence="7">Sigma-70 family RNA polymerase sigma factor</fullName>
    </submittedName>
</protein>
<dbReference type="InterPro" id="IPR000943">
    <property type="entry name" value="RNA_pol_sigma70"/>
</dbReference>
<dbReference type="Gene3D" id="1.10.1740.10">
    <property type="match status" value="1"/>
</dbReference>
<dbReference type="CDD" id="cd06171">
    <property type="entry name" value="Sigma70_r4"/>
    <property type="match status" value="1"/>
</dbReference>